<dbReference type="InterPro" id="IPR036236">
    <property type="entry name" value="Znf_C2H2_sf"/>
</dbReference>
<evidence type="ECO:0000256" key="4">
    <source>
        <dbReference type="ARBA" id="ARBA00022771"/>
    </source>
</evidence>
<evidence type="ECO:0000313" key="12">
    <source>
        <dbReference type="EMBL" id="CAB0019264.1"/>
    </source>
</evidence>
<keyword evidence="6" id="KW-0805">Transcription regulation</keyword>
<dbReference type="PROSITE" id="PS00028">
    <property type="entry name" value="ZINC_FINGER_C2H2_1"/>
    <property type="match status" value="4"/>
</dbReference>
<keyword evidence="8" id="KW-0539">Nucleus</keyword>
<protein>
    <recommendedName>
        <fullName evidence="11">C2H2-type domain-containing protein</fullName>
    </recommendedName>
</protein>
<reference evidence="12 13" key="1">
    <citation type="submission" date="2020-02" db="EMBL/GenBank/DDBJ databases">
        <authorList>
            <person name="Ferguson B K."/>
        </authorList>
    </citation>
    <scope>NUCLEOTIDE SEQUENCE [LARGE SCALE GENOMIC DNA]</scope>
</reference>
<feature type="compositionally biased region" description="Low complexity" evidence="10">
    <location>
        <begin position="888"/>
        <end position="897"/>
    </location>
</feature>
<dbReference type="SUPFAM" id="SSF57667">
    <property type="entry name" value="beta-beta-alpha zinc fingers"/>
    <property type="match status" value="2"/>
</dbReference>
<proteinExistence type="predicted"/>
<dbReference type="PROSITE" id="PS50157">
    <property type="entry name" value="ZINC_FINGER_C2H2_2"/>
    <property type="match status" value="4"/>
</dbReference>
<dbReference type="Gene3D" id="3.30.160.60">
    <property type="entry name" value="Classic Zinc Finger"/>
    <property type="match status" value="3"/>
</dbReference>
<keyword evidence="5" id="KW-0862">Zinc</keyword>
<organism evidence="12 13">
    <name type="scientific">Nesidiocoris tenuis</name>
    <dbReference type="NCBI Taxonomy" id="355587"/>
    <lineage>
        <taxon>Eukaryota</taxon>
        <taxon>Metazoa</taxon>
        <taxon>Ecdysozoa</taxon>
        <taxon>Arthropoda</taxon>
        <taxon>Hexapoda</taxon>
        <taxon>Insecta</taxon>
        <taxon>Pterygota</taxon>
        <taxon>Neoptera</taxon>
        <taxon>Paraneoptera</taxon>
        <taxon>Hemiptera</taxon>
        <taxon>Heteroptera</taxon>
        <taxon>Panheteroptera</taxon>
        <taxon>Cimicomorpha</taxon>
        <taxon>Miridae</taxon>
        <taxon>Dicyphina</taxon>
        <taxon>Nesidiocoris</taxon>
    </lineage>
</organism>
<dbReference type="Proteomes" id="UP000479000">
    <property type="component" value="Unassembled WGS sequence"/>
</dbReference>
<evidence type="ECO:0000256" key="9">
    <source>
        <dbReference type="PROSITE-ProRule" id="PRU00042"/>
    </source>
</evidence>
<gene>
    <name evidence="12" type="ORF">NTEN_LOCUS22976</name>
</gene>
<keyword evidence="7" id="KW-0804">Transcription</keyword>
<feature type="domain" description="C2H2-type" evidence="11">
    <location>
        <begin position="690"/>
        <end position="717"/>
    </location>
</feature>
<evidence type="ECO:0000256" key="2">
    <source>
        <dbReference type="ARBA" id="ARBA00022723"/>
    </source>
</evidence>
<keyword evidence="3" id="KW-0677">Repeat</keyword>
<evidence type="ECO:0000256" key="7">
    <source>
        <dbReference type="ARBA" id="ARBA00023163"/>
    </source>
</evidence>
<keyword evidence="4 9" id="KW-0863">Zinc-finger</keyword>
<dbReference type="AlphaFoldDB" id="A0A6H5HVL8"/>
<dbReference type="EMBL" id="CADCXU010033925">
    <property type="protein sequence ID" value="CAB0019264.1"/>
    <property type="molecule type" value="Genomic_DNA"/>
</dbReference>
<dbReference type="GO" id="GO:0008270">
    <property type="term" value="F:zinc ion binding"/>
    <property type="evidence" value="ECO:0007669"/>
    <property type="project" value="UniProtKB-KW"/>
</dbReference>
<dbReference type="GO" id="GO:0000981">
    <property type="term" value="F:DNA-binding transcription factor activity, RNA polymerase II-specific"/>
    <property type="evidence" value="ECO:0007669"/>
    <property type="project" value="TreeGrafter"/>
</dbReference>
<dbReference type="GO" id="GO:0005634">
    <property type="term" value="C:nucleus"/>
    <property type="evidence" value="ECO:0007669"/>
    <property type="project" value="UniProtKB-SubCell"/>
</dbReference>
<dbReference type="InterPro" id="IPR013087">
    <property type="entry name" value="Znf_C2H2_type"/>
</dbReference>
<evidence type="ECO:0000256" key="3">
    <source>
        <dbReference type="ARBA" id="ARBA00022737"/>
    </source>
</evidence>
<feature type="domain" description="C2H2-type" evidence="11">
    <location>
        <begin position="662"/>
        <end position="689"/>
    </location>
</feature>
<sequence length="949" mass="103056">MTPHSTELYSLEEFEFPDPPIQETHKNLVAANERLSEDYNCARGVGDQAHALSVVAPMLNVGQQWASPGNYPADLPISYAPDLTPAENPYYYESNRLLFELYQQRIQRLPNQFFPATVRDGMNFTPFGTTFSGALPPTGGAVAQFTTAKFAHQVGAGAGAGQVVGLLSSDEAGVTYLRPVDANGFTLNIAGQGGGNNSEAAPQVSTYWVELGILADFGIRGGLERNFPALLVTVRSLFSGPTNLPVAGNGAYDPLRCNTNLWWKKLAKIEKNQRERDTTYPEGRRRTTEARSCESQRARTRQIAGAGKNLPCKNEHARGSVSIVNKPSTSCSAQGQRDASSFSIEVLLGTGASRPFQTFPNTPVQLRWASRHRPTKRTIITLPIQVPGAKPGDLPQQQTLQIQVVNPGGGSGGGSDKYHAVPISLQPFTQGGATVLTVSYANPHQDNGETIQLQRVIDTSDWDAQGLADVKPIVGVQSEGVQADGGDAGTQTYPVPVAIVTTNALGERELPMILREDTKQEGDKDKADDKGESAEPGEMVNAGTLTQNQWQNLTVPGTTVADYLRGLPASTLPLSLHHFLKFSAETIKRESAIESSPLNQDEAGNPDDESQLTLNESAEMFGVQDVKPGKKKKKYKKKPPKPRRPRPGQVHIAVALDGTTLFCCPECNMAYPDKEMLEQHLVAHKIERRFICDICGAGLKRKEHLERHKLGHNPERPFICAVCCKGFKRKEHLNLHSVIHSGEKSEVCPECGKGFHRKDHLRKHARSHLAKRVKEETVVVHTGMETDGTMTEDGQVLVETQESSLILHNSHSTGVQTAGVQTMAQSVVQQVMLRKLTIIVQRTEYRCQNLASRSLKIDFPIKSILCFNYVSNLPGATAIGPTAGATPCPATASATRPGPSSAAANPTAAVSGGHGAEESLRRCDLENQTIGITEIGSREINDRKVKTVR</sequence>
<dbReference type="PANTHER" id="PTHR24394">
    <property type="entry name" value="ZINC FINGER PROTEIN"/>
    <property type="match status" value="1"/>
</dbReference>
<dbReference type="GO" id="GO:0003677">
    <property type="term" value="F:DNA binding"/>
    <property type="evidence" value="ECO:0007669"/>
    <property type="project" value="UniProtKB-KW"/>
</dbReference>
<feature type="region of interest" description="Disordered" evidence="10">
    <location>
        <begin position="619"/>
        <end position="648"/>
    </location>
</feature>
<dbReference type="PANTHER" id="PTHR24394:SF48">
    <property type="entry name" value="ZINC FINGER PROTEIN 771"/>
    <property type="match status" value="1"/>
</dbReference>
<feature type="region of interest" description="Disordered" evidence="10">
    <location>
        <begin position="888"/>
        <end position="918"/>
    </location>
</feature>
<name>A0A6H5HVL8_9HEMI</name>
<evidence type="ECO:0000256" key="6">
    <source>
        <dbReference type="ARBA" id="ARBA00023015"/>
    </source>
</evidence>
<evidence type="ECO:0000259" key="11">
    <source>
        <dbReference type="PROSITE" id="PS50157"/>
    </source>
</evidence>
<feature type="region of interest" description="Disordered" evidence="10">
    <location>
        <begin position="514"/>
        <end position="538"/>
    </location>
</feature>
<comment type="subcellular location">
    <subcellularLocation>
        <location evidence="1">Nucleus</location>
    </subcellularLocation>
</comment>
<dbReference type="SMART" id="SM00355">
    <property type="entry name" value="ZnF_C2H2"/>
    <property type="match status" value="4"/>
</dbReference>
<evidence type="ECO:0000256" key="5">
    <source>
        <dbReference type="ARBA" id="ARBA00022833"/>
    </source>
</evidence>
<feature type="domain" description="C2H2-type" evidence="11">
    <location>
        <begin position="746"/>
        <end position="773"/>
    </location>
</feature>
<keyword evidence="2" id="KW-0479">Metal-binding</keyword>
<feature type="domain" description="C2H2-type" evidence="11">
    <location>
        <begin position="718"/>
        <end position="745"/>
    </location>
</feature>
<dbReference type="OrthoDB" id="10072647at2759"/>
<evidence type="ECO:0000313" key="13">
    <source>
        <dbReference type="Proteomes" id="UP000479000"/>
    </source>
</evidence>
<feature type="compositionally biased region" description="Basic and acidic residues" evidence="10">
    <location>
        <begin position="514"/>
        <end position="533"/>
    </location>
</feature>
<evidence type="ECO:0000256" key="10">
    <source>
        <dbReference type="SAM" id="MobiDB-lite"/>
    </source>
</evidence>
<keyword evidence="13" id="KW-1185">Reference proteome</keyword>
<evidence type="ECO:0000256" key="1">
    <source>
        <dbReference type="ARBA" id="ARBA00004123"/>
    </source>
</evidence>
<feature type="compositionally biased region" description="Basic residues" evidence="10">
    <location>
        <begin position="629"/>
        <end position="646"/>
    </location>
</feature>
<accession>A0A6H5HVL8</accession>
<evidence type="ECO:0000256" key="8">
    <source>
        <dbReference type="ARBA" id="ARBA00023242"/>
    </source>
</evidence>
<dbReference type="Pfam" id="PF00096">
    <property type="entry name" value="zf-C2H2"/>
    <property type="match status" value="1"/>
</dbReference>